<dbReference type="RefSeq" id="WP_184676664.1">
    <property type="nucleotide sequence ID" value="NZ_JACHGY010000001.1"/>
</dbReference>
<sequence length="564" mass="61739">MSDGTLSIIFKLGLACWSVAVVGWSSVAPAQTLMGNVEVDASELVERLDAQDARLDAAERERDELRLAVESLAQADPGKAPLDPAVKPVPTDKAAAPVAVATGFTAFPRSPDGRTVYVSAEGNDRNHGYTPDKPMRTAAAAYQRIRDGRPDRLFFRAGDQFVGNLGALKKSGRNAAQPIVIGVYENADLPNAPRPVLLSPGGTWAKNDFRDTADHVAFVGLHIVAMNRDPSRPGFNAAAMTSDHWNASAITYLGDAQNITVEDCVFEYFKFALVFQSNPNNGFATDIKLHRNMILGSYGHWDIKVAGHSSGIFAAYVDGLVITDNLWDHNGWHPDVPGAKRTKFNHNLYIQKNCTFATDIRNNIISRASAHGLQLRSGGTIADNLFVQNPLGFFTGRFPSNVNDNVVLQSIDMSDDDGEARGHGIEILPCLRANVEGNIISQKKGTLPNAYAIQFSWEKDYVEWLNGRPSTGTLKNNKVYRWPREGQPTIDVKFGDIEQDNNIIDGDFPDPDRDVASYLTTLGVSAEDASLEAFLDTARTRPRGVWWPAYSAEAVNAYIRDGFE</sequence>
<dbReference type="EMBL" id="JACHGY010000001">
    <property type="protein sequence ID" value="MBB6429064.1"/>
    <property type="molecule type" value="Genomic_DNA"/>
</dbReference>
<dbReference type="InterPro" id="IPR012334">
    <property type="entry name" value="Pectin_lyas_fold"/>
</dbReference>
<reference evidence="3 4" key="1">
    <citation type="submission" date="2020-08" db="EMBL/GenBank/DDBJ databases">
        <title>Genomic Encyclopedia of Type Strains, Phase IV (KMG-IV): sequencing the most valuable type-strain genomes for metagenomic binning, comparative biology and taxonomic classification.</title>
        <authorList>
            <person name="Goeker M."/>
        </authorList>
    </citation>
    <scope>NUCLEOTIDE SEQUENCE [LARGE SCALE GENOMIC DNA]</scope>
    <source>
        <strain evidence="3 4">DSM 103725</strain>
    </source>
</reference>
<evidence type="ECO:0000256" key="1">
    <source>
        <dbReference type="SAM" id="Coils"/>
    </source>
</evidence>
<organism evidence="3 4">
    <name type="scientific">Algisphaera agarilytica</name>
    <dbReference type="NCBI Taxonomy" id="1385975"/>
    <lineage>
        <taxon>Bacteria</taxon>
        <taxon>Pseudomonadati</taxon>
        <taxon>Planctomycetota</taxon>
        <taxon>Phycisphaerae</taxon>
        <taxon>Phycisphaerales</taxon>
        <taxon>Phycisphaeraceae</taxon>
        <taxon>Algisphaera</taxon>
    </lineage>
</organism>
<dbReference type="Gene3D" id="2.160.20.10">
    <property type="entry name" value="Single-stranded right-handed beta-helix, Pectin lyase-like"/>
    <property type="match status" value="1"/>
</dbReference>
<accession>A0A7X0H4I4</accession>
<dbReference type="InterPro" id="IPR039448">
    <property type="entry name" value="Beta_helix"/>
</dbReference>
<feature type="domain" description="Right handed beta helix" evidence="2">
    <location>
        <begin position="246"/>
        <end position="392"/>
    </location>
</feature>
<protein>
    <recommendedName>
        <fullName evidence="2">Right handed beta helix domain-containing protein</fullName>
    </recommendedName>
</protein>
<dbReference type="Proteomes" id="UP000541810">
    <property type="component" value="Unassembled WGS sequence"/>
</dbReference>
<feature type="coiled-coil region" evidence="1">
    <location>
        <begin position="41"/>
        <end position="75"/>
    </location>
</feature>
<dbReference type="SUPFAM" id="SSF51126">
    <property type="entry name" value="Pectin lyase-like"/>
    <property type="match status" value="1"/>
</dbReference>
<gene>
    <name evidence="3" type="ORF">HNQ40_000870</name>
</gene>
<evidence type="ECO:0000259" key="2">
    <source>
        <dbReference type="Pfam" id="PF13229"/>
    </source>
</evidence>
<evidence type="ECO:0000313" key="3">
    <source>
        <dbReference type="EMBL" id="MBB6429064.1"/>
    </source>
</evidence>
<dbReference type="Pfam" id="PF13229">
    <property type="entry name" value="Beta_helix"/>
    <property type="match status" value="1"/>
</dbReference>
<comment type="caution">
    <text evidence="3">The sequence shown here is derived from an EMBL/GenBank/DDBJ whole genome shotgun (WGS) entry which is preliminary data.</text>
</comment>
<proteinExistence type="predicted"/>
<dbReference type="InterPro" id="IPR011050">
    <property type="entry name" value="Pectin_lyase_fold/virulence"/>
</dbReference>
<dbReference type="AlphaFoldDB" id="A0A7X0H4I4"/>
<evidence type="ECO:0000313" key="4">
    <source>
        <dbReference type="Proteomes" id="UP000541810"/>
    </source>
</evidence>
<keyword evidence="1" id="KW-0175">Coiled coil</keyword>
<name>A0A7X0H4I4_9BACT</name>
<keyword evidence="4" id="KW-1185">Reference proteome</keyword>